<feature type="compositionally biased region" description="Basic and acidic residues" evidence="1">
    <location>
        <begin position="486"/>
        <end position="510"/>
    </location>
</feature>
<gene>
    <name evidence="3" type="ORF">GCM10011489_38810</name>
</gene>
<evidence type="ECO:0000256" key="1">
    <source>
        <dbReference type="SAM" id="MobiDB-lite"/>
    </source>
</evidence>
<feature type="domain" description="DUF1023" evidence="2">
    <location>
        <begin position="278"/>
        <end position="321"/>
    </location>
</feature>
<reference evidence="3" key="2">
    <citation type="submission" date="2020-09" db="EMBL/GenBank/DDBJ databases">
        <authorList>
            <person name="Sun Q."/>
            <person name="Zhou Y."/>
        </authorList>
    </citation>
    <scope>NUCLEOTIDE SEQUENCE</scope>
    <source>
        <strain evidence="3">CGMCC 1.12827</strain>
    </source>
</reference>
<keyword evidence="4" id="KW-1185">Reference proteome</keyword>
<dbReference type="Pfam" id="PF06259">
    <property type="entry name" value="Abhydrolase_8"/>
    <property type="match status" value="1"/>
</dbReference>
<dbReference type="SUPFAM" id="SSF140453">
    <property type="entry name" value="EsxAB dimer-like"/>
    <property type="match status" value="1"/>
</dbReference>
<evidence type="ECO:0000313" key="3">
    <source>
        <dbReference type="EMBL" id="GGB47856.1"/>
    </source>
</evidence>
<reference evidence="3" key="1">
    <citation type="journal article" date="2014" name="Int. J. Syst. Evol. Microbiol.">
        <title>Complete genome sequence of Corynebacterium casei LMG S-19264T (=DSM 44701T), isolated from a smear-ripened cheese.</title>
        <authorList>
            <consortium name="US DOE Joint Genome Institute (JGI-PGF)"/>
            <person name="Walter F."/>
            <person name="Albersmeier A."/>
            <person name="Kalinowski J."/>
            <person name="Ruckert C."/>
        </authorList>
    </citation>
    <scope>NUCLEOTIDE SEQUENCE</scope>
    <source>
        <strain evidence="3">CGMCC 1.12827</strain>
    </source>
</reference>
<protein>
    <recommendedName>
        <fullName evidence="2">DUF1023 domain-containing protein</fullName>
    </recommendedName>
</protein>
<dbReference type="EMBL" id="BMGC01000063">
    <property type="protein sequence ID" value="GGB47856.1"/>
    <property type="molecule type" value="Genomic_DNA"/>
</dbReference>
<dbReference type="InterPro" id="IPR036689">
    <property type="entry name" value="ESAT-6-like_sf"/>
</dbReference>
<sequence length="510" mass="54612">MIDYAAALQASNSTFTDQVHQMDRAVDTAMGKWQGDAAAAASARGLSEKLAASHIDTAVVAIAEAHASRGAGLNGMRTALLAIVDQEAPGAGMSVADDGTVTAPKVPGGDGNVLAMLMQIQLDGQAKAMEARIKALLTQFGDGENQAAQAIQAAQAQLEAVENSSGSATVSAAVQDIVSGKSQLPTDPKQLHEMWSKLSPADKDALFAHDNYIGNRDGMPVSDRDHYNRIKLGDELARAQAGDPAVAGRIDDLKAVKDTIGKDPNRMLMLLDTQSGTQTHAAVAVGNPDTANHVAVTTPGLNTTVGGAMKDMTDEGALMKYTSEAQLDKTPGLKGEKGVDGFVDRVRRAAVGSRRDCLGEESGRWNQGVRAVERPSCGTAPGQLLRGHRRLARRRRPASDRGGALVRVVHDGARTTTDPGGRCRRHDRLRLTRAGHRARPRLQPARQAAHPTRPRLRDDRAQRSRRAHEPLRLEPGLHVRIHPPRHRCDCDARRSAARGCDRSQRVPESR</sequence>
<evidence type="ECO:0000313" key="4">
    <source>
        <dbReference type="Proteomes" id="UP000621454"/>
    </source>
</evidence>
<proteinExistence type="predicted"/>
<feature type="region of interest" description="Disordered" evidence="1">
    <location>
        <begin position="433"/>
        <end position="510"/>
    </location>
</feature>
<accession>A0A916X1S9</accession>
<dbReference type="InterPro" id="IPR010427">
    <property type="entry name" value="DUF1023"/>
</dbReference>
<name>A0A916X1S9_9ACTN</name>
<dbReference type="AlphaFoldDB" id="A0A916X1S9"/>
<feature type="compositionally biased region" description="Basic and acidic residues" evidence="1">
    <location>
        <begin position="455"/>
        <end position="477"/>
    </location>
</feature>
<dbReference type="Proteomes" id="UP000621454">
    <property type="component" value="Unassembled WGS sequence"/>
</dbReference>
<comment type="caution">
    <text evidence="3">The sequence shown here is derived from an EMBL/GenBank/DDBJ whole genome shotgun (WGS) entry which is preliminary data.</text>
</comment>
<evidence type="ECO:0000259" key="2">
    <source>
        <dbReference type="Pfam" id="PF06259"/>
    </source>
</evidence>
<organism evidence="3 4">
    <name type="scientific">Gordonia jinhuaensis</name>
    <dbReference type="NCBI Taxonomy" id="1517702"/>
    <lineage>
        <taxon>Bacteria</taxon>
        <taxon>Bacillati</taxon>
        <taxon>Actinomycetota</taxon>
        <taxon>Actinomycetes</taxon>
        <taxon>Mycobacteriales</taxon>
        <taxon>Gordoniaceae</taxon>
        <taxon>Gordonia</taxon>
    </lineage>
</organism>